<feature type="transmembrane region" description="Helical" evidence="7">
    <location>
        <begin position="154"/>
        <end position="178"/>
    </location>
</feature>
<evidence type="ECO:0000313" key="9">
    <source>
        <dbReference type="EMBL" id="MBP1932376.1"/>
    </source>
</evidence>
<dbReference type="Pfam" id="PF00999">
    <property type="entry name" value="Na_H_Exchanger"/>
    <property type="match status" value="1"/>
</dbReference>
<evidence type="ECO:0000256" key="1">
    <source>
        <dbReference type="ARBA" id="ARBA00004141"/>
    </source>
</evidence>
<evidence type="ECO:0000313" key="10">
    <source>
        <dbReference type="Proteomes" id="UP001519343"/>
    </source>
</evidence>
<reference evidence="9 10" key="1">
    <citation type="submission" date="2021-03" db="EMBL/GenBank/DDBJ databases">
        <title>Genomic Encyclopedia of Type Strains, Phase IV (KMG-IV): sequencing the most valuable type-strain genomes for metagenomic binning, comparative biology and taxonomic classification.</title>
        <authorList>
            <person name="Goeker M."/>
        </authorList>
    </citation>
    <scope>NUCLEOTIDE SEQUENCE [LARGE SCALE GENOMIC DNA]</scope>
    <source>
        <strain evidence="9 10">DSM 24738</strain>
    </source>
</reference>
<dbReference type="Proteomes" id="UP001519343">
    <property type="component" value="Unassembled WGS sequence"/>
</dbReference>
<organism evidence="9 10">
    <name type="scientific">Ammoniphilus resinae</name>
    <dbReference type="NCBI Taxonomy" id="861532"/>
    <lineage>
        <taxon>Bacteria</taxon>
        <taxon>Bacillati</taxon>
        <taxon>Bacillota</taxon>
        <taxon>Bacilli</taxon>
        <taxon>Bacillales</taxon>
        <taxon>Paenibacillaceae</taxon>
        <taxon>Aneurinibacillus group</taxon>
        <taxon>Ammoniphilus</taxon>
    </lineage>
</organism>
<comment type="similarity">
    <text evidence="2">Belongs to the monovalent cation:proton antiporter 2 (CPA2) transporter (TC 2.A.37) family.</text>
</comment>
<gene>
    <name evidence="9" type="ORF">J2Z37_002377</name>
</gene>
<dbReference type="PANTHER" id="PTHR42751:SF4">
    <property type="entry name" value="K(+)_H(+) ANTIPORTER SUBUNIT KHTU"/>
    <property type="match status" value="1"/>
</dbReference>
<dbReference type="EMBL" id="JAGGKT010000006">
    <property type="protein sequence ID" value="MBP1932376.1"/>
    <property type="molecule type" value="Genomic_DNA"/>
</dbReference>
<evidence type="ECO:0000256" key="5">
    <source>
        <dbReference type="ARBA" id="ARBA00022989"/>
    </source>
</evidence>
<dbReference type="PANTHER" id="PTHR42751">
    <property type="entry name" value="SODIUM/HYDROGEN EXCHANGER FAMILY/TRKA DOMAIN PROTEIN"/>
    <property type="match status" value="1"/>
</dbReference>
<keyword evidence="3" id="KW-0813">Transport</keyword>
<feature type="transmembrane region" description="Helical" evidence="7">
    <location>
        <begin position="122"/>
        <end position="142"/>
    </location>
</feature>
<evidence type="ECO:0000256" key="3">
    <source>
        <dbReference type="ARBA" id="ARBA00022448"/>
    </source>
</evidence>
<comment type="caution">
    <text evidence="9">The sequence shown here is derived from an EMBL/GenBank/DDBJ whole genome shotgun (WGS) entry which is preliminary data.</text>
</comment>
<keyword evidence="6 7" id="KW-0472">Membrane</keyword>
<evidence type="ECO:0000256" key="7">
    <source>
        <dbReference type="SAM" id="Phobius"/>
    </source>
</evidence>
<feature type="transmembrane region" description="Helical" evidence="7">
    <location>
        <begin position="6"/>
        <end position="23"/>
    </location>
</feature>
<keyword evidence="4 7" id="KW-0812">Transmembrane</keyword>
<feature type="transmembrane region" description="Helical" evidence="7">
    <location>
        <begin position="30"/>
        <end position="49"/>
    </location>
</feature>
<evidence type="ECO:0000256" key="6">
    <source>
        <dbReference type="ARBA" id="ARBA00023136"/>
    </source>
</evidence>
<protein>
    <submittedName>
        <fullName evidence="9">CPA2 family monovalent cation:H+ antiporter-2</fullName>
    </submittedName>
</protein>
<feature type="transmembrane region" description="Helical" evidence="7">
    <location>
        <begin position="184"/>
        <end position="204"/>
    </location>
</feature>
<evidence type="ECO:0000259" key="8">
    <source>
        <dbReference type="Pfam" id="PF00999"/>
    </source>
</evidence>
<feature type="domain" description="Cation/H+ exchanger transmembrane" evidence="8">
    <location>
        <begin position="14"/>
        <end position="377"/>
    </location>
</feature>
<feature type="transmembrane region" description="Helical" evidence="7">
    <location>
        <begin position="216"/>
        <end position="235"/>
    </location>
</feature>
<feature type="transmembrane region" description="Helical" evidence="7">
    <location>
        <begin position="61"/>
        <end position="81"/>
    </location>
</feature>
<name>A0ABS4GQ56_9BACL</name>
<dbReference type="Gene3D" id="1.20.1530.20">
    <property type="match status" value="1"/>
</dbReference>
<keyword evidence="5 7" id="KW-1133">Transmembrane helix</keyword>
<sequence>MIDPLVLEVGTALVLVSLAAVLAGRFKFSVIPFFILIGMIVGPHAPSFGTINFQFIASSEIIHFFGRVGVLFLLFYLGIEFSVSKIIRSGRNIAVGGSIHVLMNFGSGLLFGYLLGFPLAEILIIAGMFTVTSSAIIAKVLVDYRRTANPETELILGIVMFDDLFLAVYLSLISGLVLGESTSLMGTLGSVAIAFGYMLLFFIIARKGTSLLNRLLNVRSDEIFILIIFGSLFFVAGFSETIHVAEAVGALLLGLVYSETEHRERIERLIVPFRDFFGAFFFFSFGLGIDPFSLGEAIWLALGAVLITIIINITAGLIAGRNAGLSYKASSNIGLTIVSRGELTIVVANLGIAAGLLPIIKPFSALYVLILASIGPILTKESKNIYNLAVKILPTKKKKVVEQKSQEG</sequence>
<proteinExistence type="inferred from homology"/>
<evidence type="ECO:0000256" key="4">
    <source>
        <dbReference type="ARBA" id="ARBA00022692"/>
    </source>
</evidence>
<dbReference type="InterPro" id="IPR038770">
    <property type="entry name" value="Na+/solute_symporter_sf"/>
</dbReference>
<keyword evidence="10" id="KW-1185">Reference proteome</keyword>
<comment type="subcellular location">
    <subcellularLocation>
        <location evidence="1">Membrane</location>
        <topology evidence="1">Multi-pass membrane protein</topology>
    </subcellularLocation>
</comment>
<accession>A0ABS4GQ56</accession>
<feature type="transmembrane region" description="Helical" evidence="7">
    <location>
        <begin position="93"/>
        <end position="116"/>
    </location>
</feature>
<feature type="transmembrane region" description="Helical" evidence="7">
    <location>
        <begin position="299"/>
        <end position="320"/>
    </location>
</feature>
<evidence type="ECO:0000256" key="2">
    <source>
        <dbReference type="ARBA" id="ARBA00005551"/>
    </source>
</evidence>
<dbReference type="InterPro" id="IPR006153">
    <property type="entry name" value="Cation/H_exchanger_TM"/>
</dbReference>